<evidence type="ECO:0000256" key="7">
    <source>
        <dbReference type="ARBA" id="ARBA00021795"/>
    </source>
</evidence>
<evidence type="ECO:0000256" key="11">
    <source>
        <dbReference type="ARBA" id="ARBA00023180"/>
    </source>
</evidence>
<feature type="domain" description="Glycoside hydrolase family 2 immunoglobulin-like beta-sandwich" evidence="17">
    <location>
        <begin position="269"/>
        <end position="344"/>
    </location>
</feature>
<sequence length="943" mass="104920">MLTQLLVGAAVAATAATAVIDLSAQNWTLSSDNVTVPGHVPSHAHLDLLAAGVIGEPLYGINDIESAWVQRLNWTYSTSLEDLTTDGDTAIWLVFDGLDTFAYIELCGQPVGNADNQFRQWYFDVSNIVQACNASESILSVNFGSATKIVAAIAEHGDLNIESFFNKALLNTIDGAPTEEFCCKEYMRKQQSDFGWDWAPKIGPAGIWQPARLVQLEKTNAASVYIRNTLVDIYRKGQMNNIPPDQSQPFVFNVSIDFIGSLPNGSSLQLTLIDAQDNPIVDSKALEDIYASDETITGIITIDPDLVNLWWPVGLGDQNLYHAIIDIVGDNGPIATVSKTVGFRTIVLNLLNITDSQLAAGVQPGSNWHFEVNGYEFYAKGSNLVPPDAFWPRVNETKIRNLFDAVVTSNQNMLRVWSSGTYLPDWIYDIADEMGILLWSEFEFSDTEYPTNASYMDEYIAEATYQVRRVNHHPSLALWAGGNELEAIILYFYFDARDPGQIQRMYEEIQQKTLIQALYANSRSISYIPSSTYNGFLRLNFSSDMPQLPRYKNTSGADYLYANTDTYNYNVDQAFSVSTYPVGRFATEFGFQSMPSVYSWQQSVPADQLSVFSDMVIHRNRHYGGGITIRDQSISGINQMTAGVEAWYPVPNMTDPIANFSSWCWTTQVFQADYYTSELSFYRRGAGLPNRNMGSLYWQLEDLWTAPTWASVEADGRWKVLMYRAKDIYQPVVAHSFYNTSTGDLEVWAMSDLWSTVNGTMKLSWMNWNGTPVTVPSPDNSSDPISFTIGPINSTLCYKATLPTSSFTPKNSTDLANLVLKVDISATGQPPNSAAKRAYIHTSYFHPASLQDAKLQDPGLTLMSSGVDNGANYEFAVTACTGVAAWVWLDHPLGVQGTFSDNGFWLSRGETKKVQFAVKNDWTEGTWVDGVTVRSIWNNTLSG</sequence>
<comment type="similarity">
    <text evidence="4">Belongs to the glycosyl hydrolase 2 family. Beta-mannosidase A subfamily.</text>
</comment>
<dbReference type="SUPFAM" id="SSF49303">
    <property type="entry name" value="beta-Galactosidase/glucuronidase domain"/>
    <property type="match status" value="1"/>
</dbReference>
<dbReference type="Pfam" id="PF00703">
    <property type="entry name" value="Glyco_hydro_2"/>
    <property type="match status" value="1"/>
</dbReference>
<dbReference type="InterPro" id="IPR041447">
    <property type="entry name" value="Mannosidase_ig"/>
</dbReference>
<dbReference type="InterPro" id="IPR006102">
    <property type="entry name" value="Ig-like_GH2"/>
</dbReference>
<feature type="domain" description="Beta-mannosidase-like galactose-binding" evidence="20">
    <location>
        <begin position="27"/>
        <end position="209"/>
    </location>
</feature>
<dbReference type="GO" id="GO:0006516">
    <property type="term" value="P:glycoprotein catabolic process"/>
    <property type="evidence" value="ECO:0007669"/>
    <property type="project" value="TreeGrafter"/>
</dbReference>
<feature type="domain" description="Mannosidase Ig/CBM-like" evidence="19">
    <location>
        <begin position="744"/>
        <end position="828"/>
    </location>
</feature>
<dbReference type="PANTHER" id="PTHR43730:SF5">
    <property type="entry name" value="BETA-MANNOSIDASE A"/>
    <property type="match status" value="1"/>
</dbReference>
<evidence type="ECO:0000256" key="2">
    <source>
        <dbReference type="ARBA" id="ARBA00004613"/>
    </source>
</evidence>
<evidence type="ECO:0000256" key="6">
    <source>
        <dbReference type="ARBA" id="ARBA00012754"/>
    </source>
</evidence>
<evidence type="ECO:0000259" key="20">
    <source>
        <dbReference type="Pfam" id="PF22666"/>
    </source>
</evidence>
<keyword evidence="14" id="KW-0624">Polysaccharide degradation</keyword>
<evidence type="ECO:0000256" key="5">
    <source>
        <dbReference type="ARBA" id="ARBA00011738"/>
    </source>
</evidence>
<keyword evidence="8" id="KW-0964">Secreted</keyword>
<dbReference type="InterPro" id="IPR054593">
    <property type="entry name" value="Beta-mannosidase-like_N2"/>
</dbReference>
<dbReference type="InterPro" id="IPR017853">
    <property type="entry name" value="GH"/>
</dbReference>
<keyword evidence="12" id="KW-0119">Carbohydrate metabolism</keyword>
<feature type="domain" description="Beta-mannosidase Ig-fold" evidence="18">
    <location>
        <begin position="855"/>
        <end position="939"/>
    </location>
</feature>
<comment type="subcellular location">
    <subcellularLocation>
        <location evidence="2">Secreted</location>
    </subcellularLocation>
</comment>
<dbReference type="STRING" id="28573.A0A0U1M5R2"/>
<dbReference type="InterPro" id="IPR013783">
    <property type="entry name" value="Ig-like_fold"/>
</dbReference>
<dbReference type="Pfam" id="PF17753">
    <property type="entry name" value="Ig_mannosidase"/>
    <property type="match status" value="1"/>
</dbReference>
<keyword evidence="13" id="KW-0326">Glycosidase</keyword>
<dbReference type="InterPro" id="IPR008979">
    <property type="entry name" value="Galactose-bd-like_sf"/>
</dbReference>
<evidence type="ECO:0000313" key="22">
    <source>
        <dbReference type="Proteomes" id="UP000054383"/>
    </source>
</evidence>
<dbReference type="GO" id="GO:0005576">
    <property type="term" value="C:extracellular region"/>
    <property type="evidence" value="ECO:0007669"/>
    <property type="project" value="UniProtKB-SubCell"/>
</dbReference>
<dbReference type="SUPFAM" id="SSF51445">
    <property type="entry name" value="(Trans)glycosidases"/>
    <property type="match status" value="1"/>
</dbReference>
<comment type="pathway">
    <text evidence="3">Glycan metabolism; N-glycan degradation.</text>
</comment>
<evidence type="ECO:0000259" key="18">
    <source>
        <dbReference type="Pfam" id="PF17753"/>
    </source>
</evidence>
<feature type="signal peptide" evidence="16">
    <location>
        <begin position="1"/>
        <end position="17"/>
    </location>
</feature>
<evidence type="ECO:0000259" key="19">
    <source>
        <dbReference type="Pfam" id="PF17786"/>
    </source>
</evidence>
<dbReference type="Pfam" id="PF17786">
    <property type="entry name" value="Mannosidase_ig"/>
    <property type="match status" value="1"/>
</dbReference>
<evidence type="ECO:0000256" key="13">
    <source>
        <dbReference type="ARBA" id="ARBA00023295"/>
    </source>
</evidence>
<dbReference type="InterPro" id="IPR036156">
    <property type="entry name" value="Beta-gal/glucu_dom_sf"/>
</dbReference>
<keyword evidence="9 16" id="KW-0732">Signal</keyword>
<dbReference type="GO" id="GO:0004567">
    <property type="term" value="F:beta-mannosidase activity"/>
    <property type="evidence" value="ECO:0007669"/>
    <property type="project" value="UniProtKB-EC"/>
</dbReference>
<evidence type="ECO:0000256" key="9">
    <source>
        <dbReference type="ARBA" id="ARBA00022729"/>
    </source>
</evidence>
<dbReference type="SUPFAM" id="SSF49785">
    <property type="entry name" value="Galactose-binding domain-like"/>
    <property type="match status" value="1"/>
</dbReference>
<dbReference type="UniPathway" id="UPA00280"/>
<proteinExistence type="inferred from homology"/>
<dbReference type="InterPro" id="IPR050887">
    <property type="entry name" value="Beta-mannosidase_GH2"/>
</dbReference>
<protein>
    <recommendedName>
        <fullName evidence="7">Beta-mannosidase A</fullName>
        <ecNumber evidence="6">3.2.1.25</ecNumber>
    </recommendedName>
    <alternativeName>
        <fullName evidence="15">Mannanase A</fullName>
    </alternativeName>
</protein>
<evidence type="ECO:0000256" key="15">
    <source>
        <dbReference type="ARBA" id="ARBA00031061"/>
    </source>
</evidence>
<name>A0A0U1M5R2_TALIS</name>
<dbReference type="Gene3D" id="3.20.20.80">
    <property type="entry name" value="Glycosidases"/>
    <property type="match status" value="1"/>
</dbReference>
<evidence type="ECO:0000256" key="16">
    <source>
        <dbReference type="SAM" id="SignalP"/>
    </source>
</evidence>
<dbReference type="PANTHER" id="PTHR43730">
    <property type="entry name" value="BETA-MANNOSIDASE"/>
    <property type="match status" value="1"/>
</dbReference>
<comment type="catalytic activity">
    <reaction evidence="1">
        <text>Hydrolysis of terminal, non-reducing beta-D-mannose residues in beta-D-mannosides.</text>
        <dbReference type="EC" id="3.2.1.25"/>
    </reaction>
</comment>
<keyword evidence="11" id="KW-0325">Glycoprotein</keyword>
<dbReference type="Gene3D" id="2.60.40.10">
    <property type="entry name" value="Immunoglobulins"/>
    <property type="match status" value="3"/>
</dbReference>
<evidence type="ECO:0000256" key="4">
    <source>
        <dbReference type="ARBA" id="ARBA00007483"/>
    </source>
</evidence>
<comment type="subunit">
    <text evidence="5">Homodimer.</text>
</comment>
<keyword evidence="22" id="KW-1185">Reference proteome</keyword>
<dbReference type="GO" id="GO:0000272">
    <property type="term" value="P:polysaccharide catabolic process"/>
    <property type="evidence" value="ECO:0007669"/>
    <property type="project" value="UniProtKB-KW"/>
</dbReference>
<evidence type="ECO:0000259" key="17">
    <source>
        <dbReference type="Pfam" id="PF00703"/>
    </source>
</evidence>
<evidence type="ECO:0000256" key="12">
    <source>
        <dbReference type="ARBA" id="ARBA00023277"/>
    </source>
</evidence>
<evidence type="ECO:0000256" key="1">
    <source>
        <dbReference type="ARBA" id="ARBA00000829"/>
    </source>
</evidence>
<dbReference type="AlphaFoldDB" id="A0A0U1M5R2"/>
<dbReference type="Gene3D" id="2.60.120.260">
    <property type="entry name" value="Galactose-binding domain-like"/>
    <property type="match status" value="1"/>
</dbReference>
<dbReference type="OrthoDB" id="2866996at2759"/>
<evidence type="ECO:0000313" key="21">
    <source>
        <dbReference type="EMBL" id="CRG90943.1"/>
    </source>
</evidence>
<dbReference type="InterPro" id="IPR041625">
    <property type="entry name" value="Beta-mannosidase_Ig"/>
</dbReference>
<evidence type="ECO:0000256" key="10">
    <source>
        <dbReference type="ARBA" id="ARBA00022801"/>
    </source>
</evidence>
<evidence type="ECO:0000256" key="8">
    <source>
        <dbReference type="ARBA" id="ARBA00022525"/>
    </source>
</evidence>
<gene>
    <name evidence="21" type="primary">mndA3</name>
    <name evidence="21" type="ORF">PISL3812_07991</name>
</gene>
<reference evidence="21 22" key="1">
    <citation type="submission" date="2015-04" db="EMBL/GenBank/DDBJ databases">
        <authorList>
            <person name="Syromyatnikov M.Y."/>
            <person name="Popov V.N."/>
        </authorList>
    </citation>
    <scope>NUCLEOTIDE SEQUENCE [LARGE SCALE GENOMIC DNA]</scope>
    <source>
        <strain evidence="21">WF-38-12</strain>
    </source>
</reference>
<organism evidence="21 22">
    <name type="scientific">Talaromyces islandicus</name>
    <name type="common">Penicillium islandicum</name>
    <dbReference type="NCBI Taxonomy" id="28573"/>
    <lineage>
        <taxon>Eukaryota</taxon>
        <taxon>Fungi</taxon>
        <taxon>Dikarya</taxon>
        <taxon>Ascomycota</taxon>
        <taxon>Pezizomycotina</taxon>
        <taxon>Eurotiomycetes</taxon>
        <taxon>Eurotiomycetidae</taxon>
        <taxon>Eurotiales</taxon>
        <taxon>Trichocomaceae</taxon>
        <taxon>Talaromyces</taxon>
        <taxon>Talaromyces sect. Islandici</taxon>
    </lineage>
</organism>
<dbReference type="OMA" id="KCVYANT"/>
<accession>A0A0U1M5R2</accession>
<dbReference type="Pfam" id="PF22666">
    <property type="entry name" value="Glyco_hydro_2_N2"/>
    <property type="match status" value="1"/>
</dbReference>
<dbReference type="EMBL" id="CVMT01000008">
    <property type="protein sequence ID" value="CRG90943.1"/>
    <property type="molecule type" value="Genomic_DNA"/>
</dbReference>
<evidence type="ECO:0000256" key="3">
    <source>
        <dbReference type="ARBA" id="ARBA00004740"/>
    </source>
</evidence>
<dbReference type="EC" id="3.2.1.25" evidence="6"/>
<keyword evidence="10" id="KW-0378">Hydrolase</keyword>
<dbReference type="Proteomes" id="UP000054383">
    <property type="component" value="Unassembled WGS sequence"/>
</dbReference>
<evidence type="ECO:0000256" key="14">
    <source>
        <dbReference type="ARBA" id="ARBA00023326"/>
    </source>
</evidence>
<feature type="chain" id="PRO_5006711571" description="Beta-mannosidase A" evidence="16">
    <location>
        <begin position="18"/>
        <end position="943"/>
    </location>
</feature>